<protein>
    <submittedName>
        <fullName evidence="1">Uncharacterized protein</fullName>
    </submittedName>
</protein>
<reference evidence="1 2" key="1">
    <citation type="submission" date="2016-08" db="EMBL/GenBank/DDBJ databases">
        <title>Evolution of the type three secretion system and type three effector repertoires in Xanthomonas.</title>
        <authorList>
            <person name="Merda D."/>
            <person name="Briand M."/>
            <person name="Bosis E."/>
            <person name="Rousseau C."/>
            <person name="Portier P."/>
            <person name="Jacques M.-A."/>
            <person name="Fischer-Le Saux M."/>
        </authorList>
    </citation>
    <scope>NUCLEOTIDE SEQUENCE [LARGE SCALE GENOMIC DNA]</scope>
    <source>
        <strain evidence="1 2">CFBP 7645</strain>
    </source>
</reference>
<accession>A0A2S7ADS0</accession>
<organism evidence="1 2">
    <name type="scientific">Xanthomonas arboricola</name>
    <dbReference type="NCBI Taxonomy" id="56448"/>
    <lineage>
        <taxon>Bacteria</taxon>
        <taxon>Pseudomonadati</taxon>
        <taxon>Pseudomonadota</taxon>
        <taxon>Gammaproteobacteria</taxon>
        <taxon>Lysobacterales</taxon>
        <taxon>Lysobacteraceae</taxon>
        <taxon>Xanthomonas</taxon>
    </lineage>
</organism>
<gene>
    <name evidence="1" type="ORF">XarjCFBP7645_09825</name>
</gene>
<dbReference type="Proteomes" id="UP000239204">
    <property type="component" value="Unassembled WGS sequence"/>
</dbReference>
<evidence type="ECO:0000313" key="2">
    <source>
        <dbReference type="Proteomes" id="UP000239204"/>
    </source>
</evidence>
<proteinExistence type="predicted"/>
<comment type="caution">
    <text evidence="1">The sequence shown here is derived from an EMBL/GenBank/DDBJ whole genome shotgun (WGS) entry which is preliminary data.</text>
</comment>
<dbReference type="RefSeq" id="WP_104537342.1">
    <property type="nucleotide sequence ID" value="NZ_MIGY01000002.1"/>
</dbReference>
<name>A0A2S7ADS0_9XANT</name>
<evidence type="ECO:0000313" key="1">
    <source>
        <dbReference type="EMBL" id="PPU07877.1"/>
    </source>
</evidence>
<dbReference type="AlphaFoldDB" id="A0A2S7ADS0"/>
<sequence length="165" mass="18231">MDNDSLKETGSDSDPEMRRVLENLLSRDEDITARAVARLHPRINAASSITRSVERSHMLAQYQERQAEFRRWRGRPGKLSGVAAASALADRDVRIAELESQVALLTASHVAMIRAVGELGGFSKWSQFYESYQASRNKLAQLGALPSADLTPLRVPSRTNGKPEA</sequence>
<dbReference type="EMBL" id="MIGY01000002">
    <property type="protein sequence ID" value="PPU07877.1"/>
    <property type="molecule type" value="Genomic_DNA"/>
</dbReference>